<dbReference type="InterPro" id="IPR005133">
    <property type="entry name" value="PhaG_MnhG_YufB"/>
</dbReference>
<dbReference type="PANTHER" id="PTHR34703:SF1">
    <property type="entry name" value="ANTIPORTER SUBUNIT MNHG2-RELATED"/>
    <property type="match status" value="1"/>
</dbReference>
<evidence type="ECO:0000256" key="1">
    <source>
        <dbReference type="SAM" id="Phobius"/>
    </source>
</evidence>
<dbReference type="Proteomes" id="UP000070520">
    <property type="component" value="Unassembled WGS sequence"/>
</dbReference>
<gene>
    <name evidence="2" type="ORF">AKJ42_02480</name>
</gene>
<dbReference type="PANTHER" id="PTHR34703">
    <property type="entry name" value="ANTIPORTER SUBUNIT MNHG2-RELATED"/>
    <property type="match status" value="1"/>
</dbReference>
<organism evidence="2 3">
    <name type="scientific">candidate division MSBL1 archaeon SCGC-AAA261C02</name>
    <dbReference type="NCBI Taxonomy" id="1698272"/>
    <lineage>
        <taxon>Archaea</taxon>
        <taxon>Methanobacteriati</taxon>
        <taxon>Methanobacteriota</taxon>
        <taxon>candidate division MSBL1</taxon>
    </lineage>
</organism>
<name>A0A133V018_9EURY</name>
<dbReference type="NCBIfam" id="TIGR01300">
    <property type="entry name" value="CPA3_mnhG_phaG"/>
    <property type="match status" value="1"/>
</dbReference>
<feature type="transmembrane region" description="Helical" evidence="1">
    <location>
        <begin position="6"/>
        <end position="25"/>
    </location>
</feature>
<sequence>MIDVIGKILLGVGAGFGVIGSIGVLRMPDVYNRIHSQTLCVVGGAILILFGVLLLEGFSSYGLKALIIAIFLFVTNPVGSHAIARAAHKSGVKLWPESIGDKLKEERR</sequence>
<feature type="transmembrane region" description="Helical" evidence="1">
    <location>
        <begin position="37"/>
        <end position="55"/>
    </location>
</feature>
<evidence type="ECO:0000313" key="2">
    <source>
        <dbReference type="EMBL" id="KXA99784.1"/>
    </source>
</evidence>
<evidence type="ECO:0000313" key="3">
    <source>
        <dbReference type="Proteomes" id="UP000070520"/>
    </source>
</evidence>
<dbReference type="Pfam" id="PF03334">
    <property type="entry name" value="PhaG_MnhG_YufB"/>
    <property type="match status" value="1"/>
</dbReference>
<keyword evidence="3" id="KW-1185">Reference proteome</keyword>
<keyword evidence="1" id="KW-1133">Transmembrane helix</keyword>
<feature type="transmembrane region" description="Helical" evidence="1">
    <location>
        <begin position="61"/>
        <end position="84"/>
    </location>
</feature>
<comment type="caution">
    <text evidence="2">The sequence shown here is derived from an EMBL/GenBank/DDBJ whole genome shotgun (WGS) entry which is preliminary data.</text>
</comment>
<dbReference type="AlphaFoldDB" id="A0A133V018"/>
<accession>A0A133V018</accession>
<keyword evidence="1" id="KW-0472">Membrane</keyword>
<keyword evidence="1" id="KW-0812">Transmembrane</keyword>
<dbReference type="EMBL" id="LHXW01000024">
    <property type="protein sequence ID" value="KXA99784.1"/>
    <property type="molecule type" value="Genomic_DNA"/>
</dbReference>
<proteinExistence type="predicted"/>
<dbReference type="NCBIfam" id="NF009314">
    <property type="entry name" value="PRK12674.1-2"/>
    <property type="match status" value="1"/>
</dbReference>
<protein>
    <recommendedName>
        <fullName evidence="4">Cation:proton antiporter</fullName>
    </recommendedName>
</protein>
<evidence type="ECO:0008006" key="4">
    <source>
        <dbReference type="Google" id="ProtNLM"/>
    </source>
</evidence>
<dbReference type="GO" id="GO:0015385">
    <property type="term" value="F:sodium:proton antiporter activity"/>
    <property type="evidence" value="ECO:0007669"/>
    <property type="project" value="TreeGrafter"/>
</dbReference>
<reference evidence="2 3" key="1">
    <citation type="journal article" date="2016" name="Sci. Rep.">
        <title>Metabolic traits of an uncultured archaeal lineage -MSBL1- from brine pools of the Red Sea.</title>
        <authorList>
            <person name="Mwirichia R."/>
            <person name="Alam I."/>
            <person name="Rashid M."/>
            <person name="Vinu M."/>
            <person name="Ba-Alawi W."/>
            <person name="Anthony Kamau A."/>
            <person name="Kamanda Ngugi D."/>
            <person name="Goker M."/>
            <person name="Klenk H.P."/>
            <person name="Bajic V."/>
            <person name="Stingl U."/>
        </authorList>
    </citation>
    <scope>NUCLEOTIDE SEQUENCE [LARGE SCALE GENOMIC DNA]</scope>
    <source>
        <strain evidence="2">SCGC-AAA261C02</strain>
    </source>
</reference>